<evidence type="ECO:0000256" key="1">
    <source>
        <dbReference type="ARBA" id="ARBA00001941"/>
    </source>
</evidence>
<sequence length="874" mass="89513">MPNKSQMLLVLAAALVPLAWGGSSSSILRPRQQGTQDMPRPTFGPVPWGEQLGRDDFPCARAGQIAFTFEDGPSPYTPSILNTLSQYNIIASFFMTGSFEDGGLAQPRYHGLARFMYNQGHLLGSHSYSHDDLRSFTEEEVRADLLELEATFADVLGVVPTYFRAPFTECDVGDCLVNIRPLVYHIVDYNIDSFDSYELADPADLVAFFRETMENADPAVASYIVRFHDTEEVTANGLLEEFILIAATRGFEFVTVGECLGDDPGNFYRNPQTGNALGNGNEPPPSPDPSSSTESTAVSASTSVSSSSVDLTSSAIETTGTPEITGNPDSMVSDTQTSTATDQEVTITLDTLTQETPSVASTTIDTAGSDDPTITETQTITQTETDTADFPGATTTPAVAGTSDMVTTSDSTPTITEISVSSVADVTSSEETTSDASQTALESSLDATSSLVTTELASQTTAAATSEEPSASHSLITMSIISETTSTGFDTPSSSVVDGQTTSGAPSDDGITTSTSTAPTSEVPTSEVTDTGFCTSTASFAGSLVPSDTVSDISTPTATITTTCSTATCTTAATTSADETAPSVTSTDSGSQSSAATNFPHSIITVVTKTLDSTTQDAQTNSQNTPSPSSSISPSDVTPLPLSSSTEIRDSSTIEEDTSSATAMPNSASYTTFPHQFSSAEVQSTGAASTTINDQDTNETANPATHTHYGSSTTITHTAGATDCPTATAANDDAQQSPPTPTETPQNGGGPGQETSSRCGGCQDGVVGGEGSFGNWLTVTRSSAIGRDDLQSAGTSAGGISAGVGIQTYVISSAQPPSASVAGQGAGELPSGAETGGVGGSSAVPTRVVGAGGFAVGASGCAAVFAAVMAWMVL</sequence>
<gene>
    <name evidence="12" type="ORF">PgNI_03615</name>
</gene>
<feature type="region of interest" description="Disordered" evidence="7">
    <location>
        <begin position="817"/>
        <end position="840"/>
    </location>
</feature>
<dbReference type="AlphaFoldDB" id="A0A6P8B8Z6"/>
<feature type="region of interest" description="Disordered" evidence="7">
    <location>
        <begin position="613"/>
        <end position="764"/>
    </location>
</feature>
<feature type="compositionally biased region" description="Polar residues" evidence="7">
    <location>
        <begin position="404"/>
        <end position="442"/>
    </location>
</feature>
<reference evidence="12" key="3">
    <citation type="submission" date="2025-08" db="UniProtKB">
        <authorList>
            <consortium name="RefSeq"/>
        </authorList>
    </citation>
    <scope>IDENTIFICATION</scope>
    <source>
        <strain evidence="12">NI907</strain>
    </source>
</reference>
<feature type="signal peptide" evidence="9">
    <location>
        <begin position="1"/>
        <end position="21"/>
    </location>
</feature>
<comment type="cofactor">
    <cofactor evidence="1">
        <name>Co(2+)</name>
        <dbReference type="ChEBI" id="CHEBI:48828"/>
    </cofactor>
</comment>
<keyword evidence="8" id="KW-1133">Transmembrane helix</keyword>
<organism evidence="11 12">
    <name type="scientific">Pyricularia grisea</name>
    <name type="common">Crabgrass-specific blast fungus</name>
    <name type="synonym">Magnaporthe grisea</name>
    <dbReference type="NCBI Taxonomy" id="148305"/>
    <lineage>
        <taxon>Eukaryota</taxon>
        <taxon>Fungi</taxon>
        <taxon>Dikarya</taxon>
        <taxon>Ascomycota</taxon>
        <taxon>Pezizomycotina</taxon>
        <taxon>Sordariomycetes</taxon>
        <taxon>Sordariomycetidae</taxon>
        <taxon>Magnaporthales</taxon>
        <taxon>Pyriculariaceae</taxon>
        <taxon>Pyricularia</taxon>
    </lineage>
</organism>
<keyword evidence="11" id="KW-1185">Reference proteome</keyword>
<feature type="compositionally biased region" description="Polar residues" evidence="7">
    <location>
        <begin position="352"/>
        <end position="366"/>
    </location>
</feature>
<feature type="transmembrane region" description="Helical" evidence="8">
    <location>
        <begin position="851"/>
        <end position="873"/>
    </location>
</feature>
<evidence type="ECO:0000256" key="3">
    <source>
        <dbReference type="ARBA" id="ARBA00022729"/>
    </source>
</evidence>
<keyword evidence="6" id="KW-0170">Cobalt</keyword>
<feature type="chain" id="PRO_5027679197" description="NodB homology domain-containing protein" evidence="9">
    <location>
        <begin position="22"/>
        <end position="874"/>
    </location>
</feature>
<evidence type="ECO:0000256" key="7">
    <source>
        <dbReference type="SAM" id="MobiDB-lite"/>
    </source>
</evidence>
<dbReference type="PANTHER" id="PTHR46471">
    <property type="entry name" value="CHITIN DEACETYLASE"/>
    <property type="match status" value="1"/>
</dbReference>
<dbReference type="InterPro" id="IPR002509">
    <property type="entry name" value="NODB_dom"/>
</dbReference>
<feature type="compositionally biased region" description="Low complexity" evidence="7">
    <location>
        <begin position="387"/>
        <end position="402"/>
    </location>
</feature>
<feature type="region of interest" description="Disordered" evidence="7">
    <location>
        <begin position="387"/>
        <end position="442"/>
    </location>
</feature>
<dbReference type="Gene3D" id="3.20.20.370">
    <property type="entry name" value="Glycoside hydrolase/deacetylase"/>
    <property type="match status" value="1"/>
</dbReference>
<evidence type="ECO:0000259" key="10">
    <source>
        <dbReference type="PROSITE" id="PS51677"/>
    </source>
</evidence>
<feature type="domain" description="NodB homology" evidence="10">
    <location>
        <begin position="63"/>
        <end position="254"/>
    </location>
</feature>
<reference evidence="12" key="1">
    <citation type="journal article" date="2019" name="Mol. Biol. Evol.">
        <title>Blast fungal genomes show frequent chromosomal changes, gene gains and losses, and effector gene turnover.</title>
        <authorList>
            <person name="Gomez Luciano L.B."/>
            <person name="Jason Tsai I."/>
            <person name="Chuma I."/>
            <person name="Tosa Y."/>
            <person name="Chen Y.H."/>
            <person name="Li J.Y."/>
            <person name="Li M.Y."/>
            <person name="Jade Lu M.Y."/>
            <person name="Nakayashiki H."/>
            <person name="Li W.H."/>
        </authorList>
    </citation>
    <scope>NUCLEOTIDE SEQUENCE</scope>
    <source>
        <strain evidence="12">NI907</strain>
    </source>
</reference>
<dbReference type="GO" id="GO:0046872">
    <property type="term" value="F:metal ion binding"/>
    <property type="evidence" value="ECO:0007669"/>
    <property type="project" value="UniProtKB-KW"/>
</dbReference>
<dbReference type="Proteomes" id="UP000515153">
    <property type="component" value="Unplaced"/>
</dbReference>
<evidence type="ECO:0000313" key="11">
    <source>
        <dbReference type="Proteomes" id="UP000515153"/>
    </source>
</evidence>
<dbReference type="GO" id="GO:0005975">
    <property type="term" value="P:carbohydrate metabolic process"/>
    <property type="evidence" value="ECO:0007669"/>
    <property type="project" value="InterPro"/>
</dbReference>
<feature type="compositionally biased region" description="Polar residues" evidence="7">
    <location>
        <begin position="488"/>
        <end position="530"/>
    </location>
</feature>
<evidence type="ECO:0000256" key="4">
    <source>
        <dbReference type="ARBA" id="ARBA00022801"/>
    </source>
</evidence>
<accession>A0A6P8B8Z6</accession>
<keyword evidence="8" id="KW-0812">Transmembrane</keyword>
<keyword evidence="4" id="KW-0378">Hydrolase</keyword>
<feature type="compositionally biased region" description="Polar residues" evidence="7">
    <location>
        <begin position="316"/>
        <end position="340"/>
    </location>
</feature>
<feature type="compositionally biased region" description="Polar residues" evidence="7">
    <location>
        <begin position="659"/>
        <end position="719"/>
    </location>
</feature>
<feature type="compositionally biased region" description="Low complexity" evidence="7">
    <location>
        <begin position="619"/>
        <end position="635"/>
    </location>
</feature>
<dbReference type="PROSITE" id="PS51677">
    <property type="entry name" value="NODB"/>
    <property type="match status" value="1"/>
</dbReference>
<protein>
    <recommendedName>
        <fullName evidence="10">NodB homology domain-containing protein</fullName>
    </recommendedName>
</protein>
<evidence type="ECO:0000256" key="9">
    <source>
        <dbReference type="SAM" id="SignalP"/>
    </source>
</evidence>
<dbReference type="Pfam" id="PF01522">
    <property type="entry name" value="Polysacc_deac_1"/>
    <property type="match status" value="1"/>
</dbReference>
<dbReference type="SUPFAM" id="SSF88713">
    <property type="entry name" value="Glycoside hydrolase/deacetylase"/>
    <property type="match status" value="1"/>
</dbReference>
<proteinExistence type="predicted"/>
<dbReference type="KEGG" id="pgri:PgNI_03615"/>
<evidence type="ECO:0000256" key="5">
    <source>
        <dbReference type="ARBA" id="ARBA00023277"/>
    </source>
</evidence>
<dbReference type="PANTHER" id="PTHR46471:SF2">
    <property type="entry name" value="CHITIN DEACETYLASE-RELATED"/>
    <property type="match status" value="1"/>
</dbReference>
<dbReference type="RefSeq" id="XP_030983672.1">
    <property type="nucleotide sequence ID" value="XM_031123669.1"/>
</dbReference>
<keyword evidence="2" id="KW-0479">Metal-binding</keyword>
<reference evidence="12" key="2">
    <citation type="submission" date="2019-10" db="EMBL/GenBank/DDBJ databases">
        <authorList>
            <consortium name="NCBI Genome Project"/>
        </authorList>
    </citation>
    <scope>NUCLEOTIDE SEQUENCE</scope>
    <source>
        <strain evidence="12">NI907</strain>
    </source>
</reference>
<dbReference type="GeneID" id="41958578"/>
<evidence type="ECO:0000256" key="6">
    <source>
        <dbReference type="ARBA" id="ARBA00023285"/>
    </source>
</evidence>
<feature type="region of interest" description="Disordered" evidence="7">
    <location>
        <begin position="352"/>
        <end position="374"/>
    </location>
</feature>
<feature type="region of interest" description="Disordered" evidence="7">
    <location>
        <begin position="573"/>
        <end position="596"/>
    </location>
</feature>
<feature type="region of interest" description="Disordered" evidence="7">
    <location>
        <begin position="486"/>
        <end position="530"/>
    </location>
</feature>
<feature type="compositionally biased region" description="Low complexity" evidence="7">
    <location>
        <begin position="289"/>
        <end position="315"/>
    </location>
</feature>
<keyword evidence="5" id="KW-0119">Carbohydrate metabolism</keyword>
<name>A0A6P8B8Z6_PYRGI</name>
<evidence type="ECO:0000256" key="8">
    <source>
        <dbReference type="SAM" id="Phobius"/>
    </source>
</evidence>
<feature type="compositionally biased region" description="Polar residues" evidence="7">
    <location>
        <begin position="269"/>
        <end position="278"/>
    </location>
</feature>
<dbReference type="GO" id="GO:0016810">
    <property type="term" value="F:hydrolase activity, acting on carbon-nitrogen (but not peptide) bonds"/>
    <property type="evidence" value="ECO:0007669"/>
    <property type="project" value="InterPro"/>
</dbReference>
<evidence type="ECO:0000313" key="12">
    <source>
        <dbReference type="RefSeq" id="XP_030983672.1"/>
    </source>
</evidence>
<keyword evidence="8" id="KW-0472">Membrane</keyword>
<evidence type="ECO:0000256" key="2">
    <source>
        <dbReference type="ARBA" id="ARBA00022723"/>
    </source>
</evidence>
<feature type="region of interest" description="Disordered" evidence="7">
    <location>
        <begin position="265"/>
        <end position="340"/>
    </location>
</feature>
<keyword evidence="3 9" id="KW-0732">Signal</keyword>
<dbReference type="InterPro" id="IPR011330">
    <property type="entry name" value="Glyco_hydro/deAcase_b/a-brl"/>
</dbReference>